<feature type="transmembrane region" description="Helical" evidence="12">
    <location>
        <begin position="219"/>
        <end position="237"/>
    </location>
</feature>
<organism evidence="14 15">
    <name type="scientific">Marinomonas transparens</name>
    <dbReference type="NCBI Taxonomy" id="2795388"/>
    <lineage>
        <taxon>Bacteria</taxon>
        <taxon>Pseudomonadati</taxon>
        <taxon>Pseudomonadota</taxon>
        <taxon>Gammaproteobacteria</taxon>
        <taxon>Oceanospirillales</taxon>
        <taxon>Oceanospirillaceae</taxon>
        <taxon>Marinomonas</taxon>
    </lineage>
</organism>
<comment type="similarity">
    <text evidence="3 11">Belongs to the GSP F family.</text>
</comment>
<comment type="subcellular location">
    <subcellularLocation>
        <location evidence="2 11">Cell inner membrane</location>
        <topology evidence="2 11">Multi-pass membrane protein</topology>
    </subcellularLocation>
</comment>
<protein>
    <recommendedName>
        <fullName evidence="10">General secretion pathway protein F</fullName>
    </recommendedName>
</protein>
<keyword evidence="4 11" id="KW-0813">Transport</keyword>
<dbReference type="InterPro" id="IPR001992">
    <property type="entry name" value="T2SS_GspF/T4SS_PilC_CS"/>
</dbReference>
<dbReference type="PANTHER" id="PTHR30012:SF0">
    <property type="entry name" value="TYPE II SECRETION SYSTEM PROTEIN F-RELATED"/>
    <property type="match status" value="1"/>
</dbReference>
<evidence type="ECO:0000256" key="7">
    <source>
        <dbReference type="ARBA" id="ARBA00022692"/>
    </source>
</evidence>
<evidence type="ECO:0000256" key="9">
    <source>
        <dbReference type="ARBA" id="ARBA00023136"/>
    </source>
</evidence>
<keyword evidence="15" id="KW-1185">Reference proteome</keyword>
<feature type="transmembrane region" description="Helical" evidence="12">
    <location>
        <begin position="166"/>
        <end position="188"/>
    </location>
</feature>
<comment type="function">
    <text evidence="1">Component of the type II secretion system inner membrane complex required for the energy-dependent secretion of extracellular factors such as proteases and toxins from the periplasm.</text>
</comment>
<evidence type="ECO:0000256" key="6">
    <source>
        <dbReference type="ARBA" id="ARBA00022519"/>
    </source>
</evidence>
<dbReference type="GO" id="GO:0015628">
    <property type="term" value="P:protein secretion by the type II secretion system"/>
    <property type="evidence" value="ECO:0007669"/>
    <property type="project" value="TreeGrafter"/>
</dbReference>
<accession>A0A934JXG3</accession>
<evidence type="ECO:0000259" key="13">
    <source>
        <dbReference type="Pfam" id="PF00482"/>
    </source>
</evidence>
<keyword evidence="5" id="KW-1003">Cell membrane</keyword>
<dbReference type="PROSITE" id="PS00874">
    <property type="entry name" value="T2SP_F"/>
    <property type="match status" value="1"/>
</dbReference>
<keyword evidence="7 11" id="KW-0812">Transmembrane</keyword>
<dbReference type="FunFam" id="1.20.81.30:FF:000001">
    <property type="entry name" value="Type II secretion system protein F"/>
    <property type="match status" value="2"/>
</dbReference>
<dbReference type="PANTHER" id="PTHR30012">
    <property type="entry name" value="GENERAL SECRETION PATHWAY PROTEIN"/>
    <property type="match status" value="1"/>
</dbReference>
<gene>
    <name evidence="14" type="ORF">I8J31_15380</name>
</gene>
<feature type="domain" description="Type II secretion system protein GspF" evidence="13">
    <location>
        <begin position="67"/>
        <end position="189"/>
    </location>
</feature>
<dbReference type="Proteomes" id="UP000628710">
    <property type="component" value="Unassembled WGS sequence"/>
</dbReference>
<proteinExistence type="inferred from homology"/>
<evidence type="ECO:0000313" key="14">
    <source>
        <dbReference type="EMBL" id="MBJ7539060.1"/>
    </source>
</evidence>
<evidence type="ECO:0000313" key="15">
    <source>
        <dbReference type="Proteomes" id="UP000628710"/>
    </source>
</evidence>
<sequence length="400" mass="44094">MAAYEYLALNPLGKKQKGVLEAESERHLRKKLSEQKLILIRCKQGKEYHASNWFSPKISVKERALLTRQLATLIEAGLPIEEALSGVARQSKKKKLVSMLLAIRSKVLEGNSLASSLASYPNAFPKIFRASVKAGEESGFLAVVLVELANFSERTRNNQQKLRMAMLYPIILTLVAIAIVVFLLGSVMPDIVTAFQRQNAELPPITLFMLNISHWIQDYGKLSLACGVVLVFLYGLAMKKASLRLIRDKLVLSTPLLRAPVKTIQITRYTSTLAMLAHSGVSLVDAMNIAAQVTENQIVQAKLNDARQRVKEGIALGTALDETDLMPPMMLQLIISGEQSGELDAMLMKASKQQEEDTNNWIGTMVGLFEPAMLLVMGAVVMLIVTAILLPIMNLNQLLG</sequence>
<feature type="domain" description="Type II secretion system protein GspF" evidence="13">
    <location>
        <begin position="270"/>
        <end position="391"/>
    </location>
</feature>
<keyword evidence="9 12" id="KW-0472">Membrane</keyword>
<keyword evidence="8 12" id="KW-1133">Transmembrane helix</keyword>
<dbReference type="RefSeq" id="WP_199469464.1">
    <property type="nucleotide sequence ID" value="NZ_JAEMNX010000020.1"/>
</dbReference>
<evidence type="ECO:0000256" key="3">
    <source>
        <dbReference type="ARBA" id="ARBA00005745"/>
    </source>
</evidence>
<evidence type="ECO:0000256" key="8">
    <source>
        <dbReference type="ARBA" id="ARBA00022989"/>
    </source>
</evidence>
<dbReference type="Pfam" id="PF00482">
    <property type="entry name" value="T2SSF"/>
    <property type="match status" value="2"/>
</dbReference>
<feature type="transmembrane region" description="Helical" evidence="12">
    <location>
        <begin position="372"/>
        <end position="393"/>
    </location>
</feature>
<dbReference type="InterPro" id="IPR042094">
    <property type="entry name" value="T2SS_GspF_sf"/>
</dbReference>
<dbReference type="GO" id="GO:0005886">
    <property type="term" value="C:plasma membrane"/>
    <property type="evidence" value="ECO:0007669"/>
    <property type="project" value="UniProtKB-SubCell"/>
</dbReference>
<reference evidence="14" key="1">
    <citation type="submission" date="2020-12" db="EMBL/GenBank/DDBJ databases">
        <title>Marinomonas arctica sp. nov., a psychrotolerant bacterium isolated from the Arctic.</title>
        <authorList>
            <person name="Zhang Y."/>
        </authorList>
    </citation>
    <scope>NUCLEOTIDE SEQUENCE</scope>
    <source>
        <strain evidence="14">C1424</strain>
    </source>
</reference>
<dbReference type="EMBL" id="JAEMNX010000020">
    <property type="protein sequence ID" value="MBJ7539060.1"/>
    <property type="molecule type" value="Genomic_DNA"/>
</dbReference>
<evidence type="ECO:0000256" key="4">
    <source>
        <dbReference type="ARBA" id="ARBA00022448"/>
    </source>
</evidence>
<dbReference type="PRINTS" id="PR00812">
    <property type="entry name" value="BCTERIALGSPF"/>
</dbReference>
<comment type="caution">
    <text evidence="14">The sequence shown here is derived from an EMBL/GenBank/DDBJ whole genome shotgun (WGS) entry which is preliminary data.</text>
</comment>
<evidence type="ECO:0000256" key="5">
    <source>
        <dbReference type="ARBA" id="ARBA00022475"/>
    </source>
</evidence>
<evidence type="ECO:0000256" key="11">
    <source>
        <dbReference type="RuleBase" id="RU003923"/>
    </source>
</evidence>
<keyword evidence="6" id="KW-0997">Cell inner membrane</keyword>
<evidence type="ECO:0000256" key="1">
    <source>
        <dbReference type="ARBA" id="ARBA00002684"/>
    </source>
</evidence>
<dbReference type="AlphaFoldDB" id="A0A934JXG3"/>
<dbReference type="InterPro" id="IPR003004">
    <property type="entry name" value="GspF/PilC"/>
</dbReference>
<evidence type="ECO:0000256" key="10">
    <source>
        <dbReference type="ARBA" id="ARBA00030750"/>
    </source>
</evidence>
<dbReference type="InterPro" id="IPR018076">
    <property type="entry name" value="T2SS_GspF_dom"/>
</dbReference>
<dbReference type="Gene3D" id="1.20.81.30">
    <property type="entry name" value="Type II secretion system (T2SS), domain F"/>
    <property type="match status" value="2"/>
</dbReference>
<evidence type="ECO:0000256" key="12">
    <source>
        <dbReference type="SAM" id="Phobius"/>
    </source>
</evidence>
<name>A0A934JXG3_9GAMM</name>
<evidence type="ECO:0000256" key="2">
    <source>
        <dbReference type="ARBA" id="ARBA00004429"/>
    </source>
</evidence>